<dbReference type="RefSeq" id="WP_274266176.1">
    <property type="nucleotide sequence ID" value="NZ_CP117880.1"/>
</dbReference>
<proteinExistence type="predicted"/>
<sequence>MKRITLFLVVFAALFGACTKEKTDYEAELAEEVTEYVEFEEVTVFTAGNYRVHLEALNGTLYQGYNAIRVKIDPLQSGADTALSVSFLPLLSTAGLATDSSCPHRNTLIRHASAGYYEGYVVFTEASDATKTWQLQLGVASGNQRVFAEQPIVVQSQPNKNLNMTSFVGKDGTRYIIALVSPQKPQVAENKLLAGIYRRNNGSEQTERILDKNGADVTHLTYREVNAYTLRLDPRMPEPSMGNHSSPNNQDLTQSSNGFYQGVVNYTMTGNWTLNFILLNQQGQMVKGTIVPDDFTPGVQGVKSELFIDILF</sequence>
<evidence type="ECO:0008006" key="4">
    <source>
        <dbReference type="Google" id="ProtNLM"/>
    </source>
</evidence>
<feature type="region of interest" description="Disordered" evidence="1">
    <location>
        <begin position="234"/>
        <end position="254"/>
    </location>
</feature>
<feature type="compositionally biased region" description="Polar residues" evidence="1">
    <location>
        <begin position="242"/>
        <end position="254"/>
    </location>
</feature>
<evidence type="ECO:0000313" key="2">
    <source>
        <dbReference type="EMBL" id="WDF67447.1"/>
    </source>
</evidence>
<evidence type="ECO:0000313" key="3">
    <source>
        <dbReference type="Proteomes" id="UP001221558"/>
    </source>
</evidence>
<accession>A0ABY7WCR2</accession>
<dbReference type="EMBL" id="CP117880">
    <property type="protein sequence ID" value="WDF67447.1"/>
    <property type="molecule type" value="Genomic_DNA"/>
</dbReference>
<gene>
    <name evidence="2" type="ORF">PQ465_14165</name>
</gene>
<reference evidence="2 3" key="1">
    <citation type="submission" date="2023-02" db="EMBL/GenBank/DDBJ databases">
        <title>Genome sequence of Sphingobacterium sp. KACC 22765.</title>
        <authorList>
            <person name="Kim S."/>
            <person name="Heo J."/>
            <person name="Kwon S.-W."/>
        </authorList>
    </citation>
    <scope>NUCLEOTIDE SEQUENCE [LARGE SCALE GENOMIC DNA]</scope>
    <source>
        <strain evidence="2 3">KACC 22765</strain>
    </source>
</reference>
<dbReference type="PROSITE" id="PS51257">
    <property type="entry name" value="PROKAR_LIPOPROTEIN"/>
    <property type="match status" value="1"/>
</dbReference>
<name>A0ABY7WCR2_9SPHI</name>
<keyword evidence="3" id="KW-1185">Reference proteome</keyword>
<evidence type="ECO:0000256" key="1">
    <source>
        <dbReference type="SAM" id="MobiDB-lite"/>
    </source>
</evidence>
<organism evidence="2 3">
    <name type="scientific">Sphingobacterium oryzagri</name>
    <dbReference type="NCBI Taxonomy" id="3025669"/>
    <lineage>
        <taxon>Bacteria</taxon>
        <taxon>Pseudomonadati</taxon>
        <taxon>Bacteroidota</taxon>
        <taxon>Sphingobacteriia</taxon>
        <taxon>Sphingobacteriales</taxon>
        <taxon>Sphingobacteriaceae</taxon>
        <taxon>Sphingobacterium</taxon>
    </lineage>
</organism>
<protein>
    <recommendedName>
        <fullName evidence="4">YtkA-like domain-containing protein</fullName>
    </recommendedName>
</protein>
<dbReference type="Proteomes" id="UP001221558">
    <property type="component" value="Chromosome"/>
</dbReference>